<gene>
    <name evidence="2" type="ORF">FGO68_gene1599</name>
</gene>
<protein>
    <submittedName>
        <fullName evidence="2">Uncharacterized protein</fullName>
    </submittedName>
</protein>
<accession>A0A8J8T717</accession>
<feature type="compositionally biased region" description="Basic residues" evidence="1">
    <location>
        <begin position="58"/>
        <end position="67"/>
    </location>
</feature>
<proteinExistence type="predicted"/>
<dbReference type="AlphaFoldDB" id="A0A8J8T717"/>
<evidence type="ECO:0000313" key="2">
    <source>
        <dbReference type="EMBL" id="TNV84095.1"/>
    </source>
</evidence>
<sequence length="82" mass="9899">MILRRKQNRLMRTQLGQIAHLEISMTLKLRDHRTQLKALSKPINKQQQMQRCKEGNLKNRKSRQKIHHISQIKPKTCQKKEF</sequence>
<evidence type="ECO:0000313" key="3">
    <source>
        <dbReference type="Proteomes" id="UP000785679"/>
    </source>
</evidence>
<keyword evidence="3" id="KW-1185">Reference proteome</keyword>
<dbReference type="Proteomes" id="UP000785679">
    <property type="component" value="Unassembled WGS sequence"/>
</dbReference>
<reference evidence="2" key="1">
    <citation type="submission" date="2019-06" db="EMBL/GenBank/DDBJ databases">
        <authorList>
            <person name="Zheng W."/>
        </authorList>
    </citation>
    <scope>NUCLEOTIDE SEQUENCE</scope>
    <source>
        <strain evidence="2">QDHG01</strain>
    </source>
</reference>
<comment type="caution">
    <text evidence="2">The sequence shown here is derived from an EMBL/GenBank/DDBJ whole genome shotgun (WGS) entry which is preliminary data.</text>
</comment>
<evidence type="ECO:0000256" key="1">
    <source>
        <dbReference type="SAM" id="MobiDB-lite"/>
    </source>
</evidence>
<organism evidence="2 3">
    <name type="scientific">Halteria grandinella</name>
    <dbReference type="NCBI Taxonomy" id="5974"/>
    <lineage>
        <taxon>Eukaryota</taxon>
        <taxon>Sar</taxon>
        <taxon>Alveolata</taxon>
        <taxon>Ciliophora</taxon>
        <taxon>Intramacronucleata</taxon>
        <taxon>Spirotrichea</taxon>
        <taxon>Stichotrichia</taxon>
        <taxon>Sporadotrichida</taxon>
        <taxon>Halteriidae</taxon>
        <taxon>Halteria</taxon>
    </lineage>
</organism>
<dbReference type="EMBL" id="RRYP01003147">
    <property type="protein sequence ID" value="TNV84095.1"/>
    <property type="molecule type" value="Genomic_DNA"/>
</dbReference>
<name>A0A8J8T717_HALGN</name>
<feature type="region of interest" description="Disordered" evidence="1">
    <location>
        <begin position="42"/>
        <end position="67"/>
    </location>
</feature>